<comment type="caution">
    <text evidence="5">The sequence shown here is derived from an EMBL/GenBank/DDBJ whole genome shotgun (WGS) entry which is preliminary data.</text>
</comment>
<evidence type="ECO:0000256" key="3">
    <source>
        <dbReference type="SAM" id="MobiDB-lite"/>
    </source>
</evidence>
<feature type="compositionally biased region" description="Polar residues" evidence="3">
    <location>
        <begin position="636"/>
        <end position="654"/>
    </location>
</feature>
<dbReference type="InterPro" id="IPR021419">
    <property type="entry name" value="Mediator_Med25_VWA"/>
</dbReference>
<protein>
    <recommendedName>
        <fullName evidence="2">Mediator of RNA polymerase II transcription subunit 25</fullName>
    </recommendedName>
</protein>
<comment type="similarity">
    <text evidence="1">Belongs to the Mediator complex subunit 25 family.</text>
</comment>
<proteinExistence type="inferred from homology"/>
<dbReference type="Pfam" id="PF11265">
    <property type="entry name" value="Med25_VWA"/>
    <property type="match status" value="1"/>
</dbReference>
<feature type="compositionally biased region" description="Polar residues" evidence="3">
    <location>
        <begin position="507"/>
        <end position="526"/>
    </location>
</feature>
<evidence type="ECO:0000259" key="4">
    <source>
        <dbReference type="Pfam" id="PF11265"/>
    </source>
</evidence>
<dbReference type="OrthoDB" id="7690434at2759"/>
<feature type="compositionally biased region" description="Low complexity" evidence="3">
    <location>
        <begin position="527"/>
        <end position="553"/>
    </location>
</feature>
<dbReference type="GO" id="GO:0005667">
    <property type="term" value="C:transcription regulator complex"/>
    <property type="evidence" value="ECO:0007669"/>
    <property type="project" value="TreeGrafter"/>
</dbReference>
<feature type="region of interest" description="Disordered" evidence="3">
    <location>
        <begin position="635"/>
        <end position="656"/>
    </location>
</feature>
<gene>
    <name evidence="5" type="ORF">EB796_024433</name>
</gene>
<dbReference type="PANTHER" id="PTHR12433:SF11">
    <property type="entry name" value="MEDIATOR OF RNA POLYMERASE II TRANSCRIPTION SUBUNIT 25"/>
    <property type="match status" value="1"/>
</dbReference>
<dbReference type="Proteomes" id="UP000593567">
    <property type="component" value="Unassembled WGS sequence"/>
</dbReference>
<evidence type="ECO:0000256" key="2">
    <source>
        <dbReference type="ARBA" id="ARBA00019694"/>
    </source>
</evidence>
<feature type="region of interest" description="Disordered" evidence="3">
    <location>
        <begin position="488"/>
        <end position="553"/>
    </location>
</feature>
<feature type="compositionally biased region" description="Low complexity" evidence="3">
    <location>
        <begin position="991"/>
        <end position="1020"/>
    </location>
</feature>
<accession>A0A7J7ITL6</accession>
<name>A0A7J7ITL6_BUGNE</name>
<keyword evidence="6" id="KW-1185">Reference proteome</keyword>
<organism evidence="5 6">
    <name type="scientific">Bugula neritina</name>
    <name type="common">Brown bryozoan</name>
    <name type="synonym">Sertularia neritina</name>
    <dbReference type="NCBI Taxonomy" id="10212"/>
    <lineage>
        <taxon>Eukaryota</taxon>
        <taxon>Metazoa</taxon>
        <taxon>Spiralia</taxon>
        <taxon>Lophotrochozoa</taxon>
        <taxon>Bryozoa</taxon>
        <taxon>Gymnolaemata</taxon>
        <taxon>Cheilostomatida</taxon>
        <taxon>Flustrina</taxon>
        <taxon>Buguloidea</taxon>
        <taxon>Bugulidae</taxon>
        <taxon>Bugula</taxon>
    </lineage>
</organism>
<dbReference type="AlphaFoldDB" id="A0A7J7ITL6"/>
<evidence type="ECO:0000313" key="5">
    <source>
        <dbReference type="EMBL" id="KAF6017272.1"/>
    </source>
</evidence>
<feature type="domain" description="Mediator of RNA polymerase II transcription subunit 25 von Willebrand factor type A" evidence="4">
    <location>
        <begin position="10"/>
        <end position="218"/>
    </location>
</feature>
<dbReference type="PANTHER" id="PTHR12433">
    <property type="entry name" value="MEDIATOR OF RNA POLYMERASE II TRANSCRIPTION SUBUNIT 25"/>
    <property type="match status" value="1"/>
</dbReference>
<evidence type="ECO:0000313" key="6">
    <source>
        <dbReference type="Proteomes" id="UP000593567"/>
    </source>
</evidence>
<dbReference type="GO" id="GO:0045944">
    <property type="term" value="P:positive regulation of transcription by RNA polymerase II"/>
    <property type="evidence" value="ECO:0007669"/>
    <property type="project" value="TreeGrafter"/>
</dbReference>
<feature type="region of interest" description="Disordered" evidence="3">
    <location>
        <begin position="991"/>
        <end position="1047"/>
    </location>
</feature>
<evidence type="ECO:0000256" key="1">
    <source>
        <dbReference type="ARBA" id="ARBA00009102"/>
    </source>
</evidence>
<dbReference type="GO" id="GO:0016592">
    <property type="term" value="C:mediator complex"/>
    <property type="evidence" value="ECO:0007669"/>
    <property type="project" value="TreeGrafter"/>
</dbReference>
<feature type="compositionally biased region" description="Polar residues" evidence="3">
    <location>
        <begin position="1021"/>
        <end position="1047"/>
    </location>
</feature>
<reference evidence="5" key="1">
    <citation type="submission" date="2020-06" db="EMBL/GenBank/DDBJ databases">
        <title>Draft genome of Bugula neritina, a colonial animal packing powerful symbionts and potential medicines.</title>
        <authorList>
            <person name="Rayko M."/>
        </authorList>
    </citation>
    <scope>NUCLEOTIDE SEQUENCE [LARGE SCALE GENOMIC DNA]</scope>
    <source>
        <strain evidence="5">Kwan_BN1</strain>
    </source>
</reference>
<sequence>MDISSAPGSAAADIVFLVEATSNLEPAFSEIKYSYLTPILNYFNPAFGDDSEMAVESSNNLYTVVSFTSADAAPIPSVSSGQPTTNSHEVLEALGYMHFSQCWNFGVSHVTEALAMGLQVLDECKKLRNKSLLTSEKHIILVCNSVPYNVGVRVTRSYLGLFAIDLIGKMAERGVHFSVISPRRRPKLFQLFKRVSNPSLPMINYAVDAKHHILLDGISIKEQPRKEKKILERSVIELDNSPTPTETLEQTIPNVSTQSILENQLKVAQSHHSSVAQVSTAAIVAKSGQAAIVSRAQDAPLLTEILASSSSGTNNPENTRTFITAPGLQTNTASSNSTSLPISHQLTQNRQIINQSVGNQNPISIANSSHQMVLSMAQTVKNTNTSSIQQISVQPAGQQQMLNNMSISMSTSQDLSITDPQATAAGSQAMAGSQAGGGIQTMGGHPTMVNTSSNQQNTAGGPMAGGVMTSNPQTIVMNSGGYNAMLPSAGNMSQMPGAQSRHPNMVTIPNAQPGGQFNRAPNANQYQVSQQQPLMQQQQQQQPLMQQQQQQPLMQQQQQPLMQQQQQQQPLMQQQQQQQPLIQQQQQQQQSLMQQQQQPMVQGGNHLPMQQQPVPAGQQIRGPHPSNMPVQIISRPPNTSNAQFPHQQTRQSGAAKTVWQGTLEYNERRSNAVGQSDRILSIPAQFSADSLTDGDLVASGALFKWPQKLPVFTLPEKIITQSTECRRMLSKESRRLGVLADMSPNSTFRTFISMMVEKGTAGIINMSVSNYTYEYSILVLLVIKNPNSNIGPTFKAVLPRNQNAFYEELRKNIQLFKDKTKSIQRGQNPRGSAPAPIGVVGGNQQMVAGGQNAANPSLQGQPMQVQMAGNQQIAGPMSQQQPGVQQLRITRPTAPRTMNPNMPPAMPGTNQAQQSLSGVFSNQVSNVHQQGNMMQQNSLPPQGQQMVTINTQQQQNVGQMGIQQRPMQHQQQQMVMRPQVVSQHMVQQRMNPQHQQSMMMQQQQQQANNQQMMMGSGNQPAANNMVGQQNQALGASSLDDLQSLFSG</sequence>
<dbReference type="EMBL" id="VXIV02003417">
    <property type="protein sequence ID" value="KAF6017272.1"/>
    <property type="molecule type" value="Genomic_DNA"/>
</dbReference>